<name>A0ABR7HJ85_9FIRM</name>
<dbReference type="SUPFAM" id="SSF69304">
    <property type="entry name" value="Tricorn protease N-terminal domain"/>
    <property type="match status" value="1"/>
</dbReference>
<sequence>MKVKKKLSPLLICLIILSALLLVIAFFVLSKEKVDLKQDSDTSYYNSYEYGCNSMRIYNGKRFPMSDDYMVYKDGNLYVKDPMYFRADIYYSDRKENVSTSITSQRIENIEVYCDDGSLYMENHATQEKQKLDEQSQILFFDGDRVLYSVDKKKLVIVDAKNINDRKEIDYIGEIFYISINSNTLNVITKNEYKYEIFQYDVDTYLQKSHFEHSTLSNLDEPAIINDYFLYCCKDLINTSEECTFLKYNLKTGEISRAALHNYVQSVTYNNNKIYFSAEKSEWNIVRTTVEDENNGLWEVDIETGTKKKLSDECVFDDLLATENYLYCYRKDYLLPRGMDNARYKGYILKQIPIS</sequence>
<accession>A0ABR7HJ85</accession>
<evidence type="ECO:0000313" key="2">
    <source>
        <dbReference type="Proteomes" id="UP000636755"/>
    </source>
</evidence>
<gene>
    <name evidence="1" type="ORF">H8R91_03090</name>
</gene>
<dbReference type="Proteomes" id="UP000636755">
    <property type="component" value="Unassembled WGS sequence"/>
</dbReference>
<evidence type="ECO:0000313" key="1">
    <source>
        <dbReference type="EMBL" id="MBC5727535.1"/>
    </source>
</evidence>
<reference evidence="1 2" key="1">
    <citation type="submission" date="2020-08" db="EMBL/GenBank/DDBJ databases">
        <title>Genome public.</title>
        <authorList>
            <person name="Liu C."/>
            <person name="Sun Q."/>
        </authorList>
    </citation>
    <scope>NUCLEOTIDE SEQUENCE [LARGE SCALE GENOMIC DNA]</scope>
    <source>
        <strain evidence="1 2">NSJ-71</strain>
    </source>
</reference>
<comment type="caution">
    <text evidence="1">The sequence shown here is derived from an EMBL/GenBank/DDBJ whole genome shotgun (WGS) entry which is preliminary data.</text>
</comment>
<dbReference type="RefSeq" id="WP_186934823.1">
    <property type="nucleotide sequence ID" value="NZ_JACOPS010000001.1"/>
</dbReference>
<proteinExistence type="predicted"/>
<protein>
    <recommendedName>
        <fullName evidence="3">DUF5050 domain-containing protein</fullName>
    </recommendedName>
</protein>
<dbReference type="EMBL" id="JACOPS010000001">
    <property type="protein sequence ID" value="MBC5727535.1"/>
    <property type="molecule type" value="Genomic_DNA"/>
</dbReference>
<evidence type="ECO:0008006" key="3">
    <source>
        <dbReference type="Google" id="ProtNLM"/>
    </source>
</evidence>
<keyword evidence="2" id="KW-1185">Reference proteome</keyword>
<organism evidence="1 2">
    <name type="scientific">Ruminococcus intestinalis</name>
    <dbReference type="NCBI Taxonomy" id="2763066"/>
    <lineage>
        <taxon>Bacteria</taxon>
        <taxon>Bacillati</taxon>
        <taxon>Bacillota</taxon>
        <taxon>Clostridia</taxon>
        <taxon>Eubacteriales</taxon>
        <taxon>Oscillospiraceae</taxon>
        <taxon>Ruminococcus</taxon>
    </lineage>
</organism>